<feature type="signal peptide" evidence="1">
    <location>
        <begin position="1"/>
        <end position="21"/>
    </location>
</feature>
<dbReference type="Proteomes" id="UP000266922">
    <property type="component" value="Unassembled WGS sequence"/>
</dbReference>
<organism evidence="3 5">
    <name type="scientific">Geobacillus stearothermophilus</name>
    <name type="common">Bacillus stearothermophilus</name>
    <dbReference type="NCBI Taxonomy" id="1422"/>
    <lineage>
        <taxon>Bacteria</taxon>
        <taxon>Bacillati</taxon>
        <taxon>Bacillota</taxon>
        <taxon>Bacilli</taxon>
        <taxon>Bacillales</taxon>
        <taxon>Anoxybacillaceae</taxon>
        <taxon>Geobacillus</taxon>
    </lineage>
</organism>
<dbReference type="AlphaFoldDB" id="A0A0K9HR02"/>
<keyword evidence="1" id="KW-0732">Signal</keyword>
<accession>A0A0K9HR02</accession>
<dbReference type="EMBL" id="RCTJ01000072">
    <property type="protein sequence ID" value="RLQ13077.1"/>
    <property type="molecule type" value="Genomic_DNA"/>
</dbReference>
<protein>
    <submittedName>
        <fullName evidence="4">Sporulation protein</fullName>
    </submittedName>
</protein>
<dbReference type="InterPro" id="IPR019076">
    <property type="entry name" value="Spore_lipoprot_YhcN/YlaJ-like"/>
</dbReference>
<dbReference type="RefSeq" id="WP_049624146.1">
    <property type="nucleotide sequence ID" value="NZ_JAKLOQ020000095.1"/>
</dbReference>
<reference evidence="3 5" key="1">
    <citation type="submission" date="2016-01" db="EMBL/GenBank/DDBJ databases">
        <title>Draft Genome Sequences of Seven Thermophilic Sporeformers Isolated from Foods.</title>
        <authorList>
            <person name="Berendsen E.M."/>
            <person name="Wells-Bennik M.H."/>
            <person name="Krawcyk A.O."/>
            <person name="De Jong A."/>
            <person name="Holsappel S."/>
            <person name="Eijlander R.T."/>
            <person name="Kuipers O.P."/>
        </authorList>
    </citation>
    <scope>NUCLEOTIDE SEQUENCE [LARGE SCALE GENOMIC DNA]</scope>
    <source>
        <strain evidence="3 5">B4114</strain>
    </source>
</reference>
<dbReference type="EMBL" id="LUCS01000027">
    <property type="protein sequence ID" value="KAF6510889.1"/>
    <property type="molecule type" value="Genomic_DNA"/>
</dbReference>
<evidence type="ECO:0000256" key="1">
    <source>
        <dbReference type="SAM" id="SignalP"/>
    </source>
</evidence>
<evidence type="ECO:0000313" key="2">
    <source>
        <dbReference type="EMBL" id="KAF6510889.1"/>
    </source>
</evidence>
<evidence type="ECO:0000313" key="5">
    <source>
        <dbReference type="Proteomes" id="UP000075517"/>
    </source>
</evidence>
<sequence length="158" mass="18327">MKMKKWWLAAVVAMIAVGGCAKEETEQKQSLQGANLLRTQTSGTAKHAELNQGPAERAASYLRGRDDVRDVVAVNSVDRLLIAYQIPHMKRWSRKQIEKDIDQKLRDLFPGYDVVSSSDLKIFWKTKELKANMDNRRWDERKVNREIKRIEKLSKEQT</sequence>
<dbReference type="Pfam" id="PF09580">
    <property type="entry name" value="Spore_YhcN_YlaJ"/>
    <property type="match status" value="1"/>
</dbReference>
<dbReference type="Proteomes" id="UP000773850">
    <property type="component" value="Unassembled WGS sequence"/>
</dbReference>
<gene>
    <name evidence="3" type="ORF">B4114_0735</name>
    <name evidence="4" type="ORF">D9548_13705</name>
    <name evidence="2" type="ORF">GS8_1560</name>
</gene>
<dbReference type="GeneID" id="89612782"/>
<name>A0A0K9HR02_GEOSE</name>
<dbReference type="OrthoDB" id="2969307at2"/>
<proteinExistence type="predicted"/>
<dbReference type="EMBL" id="LQYY01000118">
    <property type="protein sequence ID" value="KYD32321.1"/>
    <property type="molecule type" value="Genomic_DNA"/>
</dbReference>
<reference evidence="2 7" key="2">
    <citation type="submission" date="2016-03" db="EMBL/GenBank/DDBJ databases">
        <title>Spore heat resistance.</title>
        <authorList>
            <person name="Boekhorst J."/>
            <person name="Berendsen E.M."/>
            <person name="Wells-Bennik M.H."/>
            <person name="Kuipers O.P."/>
        </authorList>
    </citation>
    <scope>NUCLEOTIDE SEQUENCE [LARGE SCALE GENOMIC DNA]</scope>
    <source>
        <strain evidence="2 7">GS8</strain>
    </source>
</reference>
<dbReference type="Proteomes" id="UP000075517">
    <property type="component" value="Unassembled WGS sequence"/>
</dbReference>
<evidence type="ECO:0000313" key="4">
    <source>
        <dbReference type="EMBL" id="RLQ13077.1"/>
    </source>
</evidence>
<evidence type="ECO:0000313" key="3">
    <source>
        <dbReference type="EMBL" id="KYD32321.1"/>
    </source>
</evidence>
<dbReference type="PATRIC" id="fig|1422.14.peg.2488"/>
<feature type="chain" id="PRO_5044544772" evidence="1">
    <location>
        <begin position="22"/>
        <end position="158"/>
    </location>
</feature>
<reference evidence="4 6" key="3">
    <citation type="submission" date="2018-10" db="EMBL/GenBank/DDBJ databases">
        <title>Geobacillus stearothermophilus in processing lines of powdered infant formula.</title>
        <authorList>
            <person name="Rhee M.S."/>
            <person name="Choi I.-G."/>
            <person name="Cho T.J."/>
            <person name="Park B."/>
        </authorList>
    </citation>
    <scope>NUCLEOTIDE SEQUENCE [LARGE SCALE GENOMIC DNA]</scope>
    <source>
        <strain evidence="4 6">FHS-PPGT130</strain>
    </source>
</reference>
<evidence type="ECO:0000313" key="7">
    <source>
        <dbReference type="Proteomes" id="UP000773850"/>
    </source>
</evidence>
<evidence type="ECO:0000313" key="6">
    <source>
        <dbReference type="Proteomes" id="UP000266922"/>
    </source>
</evidence>
<dbReference type="PROSITE" id="PS51257">
    <property type="entry name" value="PROKAR_LIPOPROTEIN"/>
    <property type="match status" value="1"/>
</dbReference>
<keyword evidence="7" id="KW-1185">Reference proteome</keyword>
<comment type="caution">
    <text evidence="3">The sequence shown here is derived from an EMBL/GenBank/DDBJ whole genome shotgun (WGS) entry which is preliminary data.</text>
</comment>